<evidence type="ECO:0000313" key="2">
    <source>
        <dbReference type="EMBL" id="KAE9137539.1"/>
    </source>
</evidence>
<dbReference type="EMBL" id="QXGB01000051">
    <property type="protein sequence ID" value="KAE9234164.1"/>
    <property type="molecule type" value="Genomic_DNA"/>
</dbReference>
<protein>
    <submittedName>
        <fullName evidence="4">Uncharacterized protein</fullName>
    </submittedName>
</protein>
<name>A0A6A3ZCZ4_9STRA</name>
<evidence type="ECO:0000313" key="13">
    <source>
        <dbReference type="Proteomes" id="UP000441208"/>
    </source>
</evidence>
<evidence type="ECO:0000313" key="12">
    <source>
        <dbReference type="Proteomes" id="UP000440732"/>
    </source>
</evidence>
<dbReference type="Proteomes" id="UP000433483">
    <property type="component" value="Unassembled WGS sequence"/>
</dbReference>
<keyword evidence="9" id="KW-1185">Reference proteome</keyword>
<evidence type="ECO:0000313" key="7">
    <source>
        <dbReference type="EMBL" id="KAE9328361.1"/>
    </source>
</evidence>
<evidence type="ECO:0000313" key="5">
    <source>
        <dbReference type="EMBL" id="KAE9253006.1"/>
    </source>
</evidence>
<dbReference type="EMBL" id="QXGD01000051">
    <property type="protein sequence ID" value="KAE9256115.1"/>
    <property type="molecule type" value="Genomic_DNA"/>
</dbReference>
<comment type="caution">
    <text evidence="4">The sequence shown here is derived from an EMBL/GenBank/DDBJ whole genome shotgun (WGS) entry which is preliminary data.</text>
</comment>
<proteinExistence type="predicted"/>
<reference evidence="8 9" key="1">
    <citation type="submission" date="2018-08" db="EMBL/GenBank/DDBJ databases">
        <title>Genomic investigation of the strawberry pathogen Phytophthora fragariae indicates pathogenicity is determined by transcriptional variation in three key races.</title>
        <authorList>
            <person name="Adams T.M."/>
            <person name="Armitage A.D."/>
            <person name="Sobczyk M.K."/>
            <person name="Bates H.J."/>
            <person name="Dunwell J.M."/>
            <person name="Nellist C.F."/>
            <person name="Harrison R.J."/>
        </authorList>
    </citation>
    <scope>NUCLEOTIDE SEQUENCE [LARGE SCALE GENOMIC DNA]</scope>
    <source>
        <strain evidence="7 10">A4</strain>
        <strain evidence="6 11">BC-1</strain>
        <strain evidence="5 14">BC-23</strain>
        <strain evidence="4 9">NOV-27</strain>
        <strain evidence="3 12">NOV-5</strain>
        <strain evidence="2 13">NOV-71</strain>
        <strain evidence="1 8">NOV-9</strain>
    </source>
</reference>
<evidence type="ECO:0000313" key="6">
    <source>
        <dbReference type="EMBL" id="KAE9256115.1"/>
    </source>
</evidence>
<sequence>MASITTYHAALLPVVAVLLHRHRPFLSCCAASSSATAPMASIATVSCCSATVLLPITRLHEC</sequence>
<gene>
    <name evidence="7" type="ORF">PF001_g1456</name>
    <name evidence="6" type="ORF">PF002_g2060</name>
    <name evidence="5" type="ORF">PF004_g1729</name>
    <name evidence="4" type="ORF">PF005_g2027</name>
    <name evidence="3" type="ORF">PF006_g1562</name>
    <name evidence="2" type="ORF">PF007_g1771</name>
    <name evidence="1" type="ORF">PF009_g2119</name>
</gene>
<evidence type="ECO:0000313" key="1">
    <source>
        <dbReference type="EMBL" id="KAE8948330.1"/>
    </source>
</evidence>
<evidence type="ECO:0000313" key="14">
    <source>
        <dbReference type="Proteomes" id="UP000476176"/>
    </source>
</evidence>
<evidence type="ECO:0000313" key="3">
    <source>
        <dbReference type="EMBL" id="KAE9154422.1"/>
    </source>
</evidence>
<evidence type="ECO:0000313" key="8">
    <source>
        <dbReference type="Proteomes" id="UP000429523"/>
    </source>
</evidence>
<evidence type="ECO:0000313" key="9">
    <source>
        <dbReference type="Proteomes" id="UP000433483"/>
    </source>
</evidence>
<evidence type="ECO:0000313" key="11">
    <source>
        <dbReference type="Proteomes" id="UP000440367"/>
    </source>
</evidence>
<dbReference type="Proteomes" id="UP000441208">
    <property type="component" value="Unassembled WGS sequence"/>
</dbReference>
<dbReference type="Proteomes" id="UP000440367">
    <property type="component" value="Unassembled WGS sequence"/>
</dbReference>
<evidence type="ECO:0000313" key="10">
    <source>
        <dbReference type="Proteomes" id="UP000437068"/>
    </source>
</evidence>
<dbReference type="Proteomes" id="UP000429523">
    <property type="component" value="Unassembled WGS sequence"/>
</dbReference>
<dbReference type="EMBL" id="QXFZ01000044">
    <property type="protein sequence ID" value="KAE9137539.1"/>
    <property type="molecule type" value="Genomic_DNA"/>
</dbReference>
<dbReference type="Proteomes" id="UP000440732">
    <property type="component" value="Unassembled WGS sequence"/>
</dbReference>
<accession>A0A6A3ZCZ4</accession>
<organism evidence="4 9">
    <name type="scientific">Phytophthora fragariae</name>
    <dbReference type="NCBI Taxonomy" id="53985"/>
    <lineage>
        <taxon>Eukaryota</taxon>
        <taxon>Sar</taxon>
        <taxon>Stramenopiles</taxon>
        <taxon>Oomycota</taxon>
        <taxon>Peronosporomycetes</taxon>
        <taxon>Peronosporales</taxon>
        <taxon>Peronosporaceae</taxon>
        <taxon>Phytophthora</taxon>
    </lineage>
</organism>
<dbReference type="EMBL" id="QXGC01000044">
    <property type="protein sequence ID" value="KAE9253006.1"/>
    <property type="molecule type" value="Genomic_DNA"/>
</dbReference>
<dbReference type="AlphaFoldDB" id="A0A6A3ZCZ4"/>
<dbReference type="EMBL" id="QXGA01000039">
    <property type="protein sequence ID" value="KAE9154422.1"/>
    <property type="molecule type" value="Genomic_DNA"/>
</dbReference>
<dbReference type="EMBL" id="QXGE01000035">
    <property type="protein sequence ID" value="KAE9328361.1"/>
    <property type="molecule type" value="Genomic_DNA"/>
</dbReference>
<dbReference type="Proteomes" id="UP000437068">
    <property type="component" value="Unassembled WGS sequence"/>
</dbReference>
<dbReference type="EMBL" id="QXGF01000053">
    <property type="protein sequence ID" value="KAE8948330.1"/>
    <property type="molecule type" value="Genomic_DNA"/>
</dbReference>
<evidence type="ECO:0000313" key="4">
    <source>
        <dbReference type="EMBL" id="KAE9234164.1"/>
    </source>
</evidence>
<dbReference type="Proteomes" id="UP000476176">
    <property type="component" value="Unassembled WGS sequence"/>
</dbReference>